<dbReference type="HOGENOM" id="CLU_001324_11_0_1"/>
<gene>
    <name evidence="1" type="ORF">VCUG_02698</name>
</gene>
<protein>
    <recommendedName>
        <fullName evidence="3">UvrD-like helicase C-terminal domain-containing protein</fullName>
    </recommendedName>
</protein>
<dbReference type="InterPro" id="IPR027417">
    <property type="entry name" value="P-loop_NTPase"/>
</dbReference>
<dbReference type="PANTHER" id="PTHR23274">
    <property type="entry name" value="DNA HELICASE-RELATED"/>
    <property type="match status" value="1"/>
</dbReference>
<evidence type="ECO:0000313" key="1">
    <source>
        <dbReference type="EMBL" id="ELA45815.1"/>
    </source>
</evidence>
<dbReference type="SUPFAM" id="SSF52540">
    <property type="entry name" value="P-loop containing nucleoside triphosphate hydrolases"/>
    <property type="match status" value="1"/>
</dbReference>
<feature type="non-terminal residue" evidence="1">
    <location>
        <position position="1"/>
    </location>
</feature>
<dbReference type="Gene3D" id="3.40.50.300">
    <property type="entry name" value="P-loop containing nucleotide triphosphate hydrolases"/>
    <property type="match status" value="1"/>
</dbReference>
<reference evidence="2" key="1">
    <citation type="submission" date="2011-03" db="EMBL/GenBank/DDBJ databases">
        <title>The genome sequence of Vavraia culicis strain floridensis.</title>
        <authorList>
            <consortium name="The Broad Institute Genome Sequencing Platform"/>
            <person name="Cuomo C."/>
            <person name="Becnel J."/>
            <person name="Sanscrainte N."/>
            <person name="Young S.K."/>
            <person name="Zeng Q."/>
            <person name="Gargeya S."/>
            <person name="Fitzgerald M."/>
            <person name="Haas B."/>
            <person name="Abouelleil A."/>
            <person name="Alvarado L."/>
            <person name="Arachchi H.M."/>
            <person name="Berlin A."/>
            <person name="Chapman S.B."/>
            <person name="Gearin G."/>
            <person name="Goldberg J."/>
            <person name="Griggs A."/>
            <person name="Gujja S."/>
            <person name="Hansen M."/>
            <person name="Heiman D."/>
            <person name="Howarth C."/>
            <person name="Larimer J."/>
            <person name="Lui A."/>
            <person name="MacDonald P.J.P."/>
            <person name="McCowen C."/>
            <person name="Montmayeur A."/>
            <person name="Murphy C."/>
            <person name="Neiman D."/>
            <person name="Pearson M."/>
            <person name="Priest M."/>
            <person name="Roberts A."/>
            <person name="Saif S."/>
            <person name="Shea T."/>
            <person name="Sisk P."/>
            <person name="Stolte C."/>
            <person name="Sykes S."/>
            <person name="Wortman J."/>
            <person name="Nusbaum C."/>
            <person name="Birren B."/>
        </authorList>
    </citation>
    <scope>NUCLEOTIDE SEQUENCE [LARGE SCALE GENOMIC DNA]</scope>
    <source>
        <strain evidence="2">floridensis</strain>
    </source>
</reference>
<dbReference type="RefSeq" id="XP_008075708.1">
    <property type="nucleotide sequence ID" value="XM_008077517.1"/>
</dbReference>
<dbReference type="EMBL" id="GL877567">
    <property type="protein sequence ID" value="ELA45815.1"/>
    <property type="molecule type" value="Genomic_DNA"/>
</dbReference>
<dbReference type="OrthoDB" id="2193682at2759"/>
<dbReference type="CDD" id="cd18809">
    <property type="entry name" value="SF1_C_RecD"/>
    <property type="match status" value="1"/>
</dbReference>
<proteinExistence type="predicted"/>
<dbReference type="PANTHER" id="PTHR23274:SF33">
    <property type="entry name" value="ANIMAL RPA1 DOMAIN PROTEIN"/>
    <property type="match status" value="1"/>
</dbReference>
<dbReference type="InParanoid" id="L2GRU1"/>
<dbReference type="GO" id="GO:0006260">
    <property type="term" value="P:DNA replication"/>
    <property type="evidence" value="ECO:0007669"/>
    <property type="project" value="TreeGrafter"/>
</dbReference>
<evidence type="ECO:0008006" key="3">
    <source>
        <dbReference type="Google" id="ProtNLM"/>
    </source>
</evidence>
<dbReference type="Proteomes" id="UP000011081">
    <property type="component" value="Unassembled WGS sequence"/>
</dbReference>
<dbReference type="GO" id="GO:0005657">
    <property type="term" value="C:replication fork"/>
    <property type="evidence" value="ECO:0007669"/>
    <property type="project" value="TreeGrafter"/>
</dbReference>
<dbReference type="AlphaFoldDB" id="L2GRU1"/>
<sequence length="87" mass="10136">AFMLKRRQFPVLVSFAMTIHKSQGQSFDKVGVYLHSPVFVHGQLYVALSRMRYENGLRVYVADNGDHGKRENDKVYTRNVVYNELLE</sequence>
<dbReference type="GeneID" id="19880556"/>
<dbReference type="VEuPathDB" id="MicrosporidiaDB:VCUG_02698"/>
<organism evidence="1 2">
    <name type="scientific">Vavraia culicis (isolate floridensis)</name>
    <name type="common">Microsporidian parasite</name>
    <dbReference type="NCBI Taxonomy" id="948595"/>
    <lineage>
        <taxon>Eukaryota</taxon>
        <taxon>Fungi</taxon>
        <taxon>Fungi incertae sedis</taxon>
        <taxon>Microsporidia</taxon>
        <taxon>Pleistophoridae</taxon>
        <taxon>Vavraia</taxon>
    </lineage>
</organism>
<accession>L2GRU1</accession>
<name>L2GRU1_VAVCU</name>
<keyword evidence="2" id="KW-1185">Reference proteome</keyword>
<evidence type="ECO:0000313" key="2">
    <source>
        <dbReference type="Proteomes" id="UP000011081"/>
    </source>
</evidence>